<dbReference type="AlphaFoldDB" id="A0A128EPZ3"/>
<accession>A0A128EPZ3</accession>
<evidence type="ECO:0000313" key="2">
    <source>
        <dbReference type="EMBL" id="CZE47585.1"/>
    </source>
</evidence>
<dbReference type="Gene3D" id="1.20.5.4090">
    <property type="match status" value="1"/>
</dbReference>
<feature type="coiled-coil region" evidence="1">
    <location>
        <begin position="15"/>
        <end position="56"/>
    </location>
</feature>
<gene>
    <name evidence="2" type="ORF">ERS672216_00972</name>
</gene>
<dbReference type="EMBL" id="FIZP01000003">
    <property type="protein sequence ID" value="CZE47585.1"/>
    <property type="molecule type" value="Genomic_DNA"/>
</dbReference>
<keyword evidence="3" id="KW-1185">Reference proteome</keyword>
<dbReference type="RefSeq" id="WP_075494730.1">
    <property type="nucleotide sequence ID" value="NZ_CP053844.1"/>
</dbReference>
<dbReference type="Proteomes" id="UP000069632">
    <property type="component" value="Unassembled WGS sequence"/>
</dbReference>
<organism evidence="2 3">
    <name type="scientific">Campylobacter geochelonis</name>
    <dbReference type="NCBI Taxonomy" id="1780362"/>
    <lineage>
        <taxon>Bacteria</taxon>
        <taxon>Pseudomonadati</taxon>
        <taxon>Campylobacterota</taxon>
        <taxon>Epsilonproteobacteria</taxon>
        <taxon>Campylobacterales</taxon>
        <taxon>Campylobacteraceae</taxon>
        <taxon>Campylobacter</taxon>
    </lineage>
</organism>
<protein>
    <submittedName>
        <fullName evidence="2">ABC transporter</fullName>
    </submittedName>
</protein>
<dbReference type="OrthoDB" id="5362376at2"/>
<sequence>MFEEQKVVPTLSDKVKELIAKYKDALAQNEQLRNEIVAVKAQNEALSAELGKLEEDIVFKTLTEDELYKEIENILEK</sequence>
<evidence type="ECO:0000256" key="1">
    <source>
        <dbReference type="SAM" id="Coils"/>
    </source>
</evidence>
<name>A0A128EPZ3_9BACT</name>
<keyword evidence="1" id="KW-0175">Coiled coil</keyword>
<reference evidence="2 3" key="1">
    <citation type="submission" date="2016-02" db="EMBL/GenBank/DDBJ databases">
        <authorList>
            <consortium name="Pathogen Informatics"/>
        </authorList>
    </citation>
    <scope>NUCLEOTIDE SEQUENCE [LARGE SCALE GENOMIC DNA]</scope>
    <source>
        <strain evidence="2 3">RC20</strain>
    </source>
</reference>
<evidence type="ECO:0000313" key="3">
    <source>
        <dbReference type="Proteomes" id="UP000069632"/>
    </source>
</evidence>
<proteinExistence type="predicted"/>